<reference evidence="2 3" key="1">
    <citation type="submission" date="2018-06" db="EMBL/GenBank/DDBJ databases">
        <authorList>
            <consortium name="Pathogen Informatics"/>
            <person name="Doyle S."/>
        </authorList>
    </citation>
    <scope>NUCLEOTIDE SEQUENCE [LARGE SCALE GENOMIC DNA]</scope>
    <source>
        <strain evidence="2 3">NCTC11842</strain>
    </source>
</reference>
<protein>
    <submittedName>
        <fullName evidence="2">Uncharacterized protein</fullName>
    </submittedName>
</protein>
<name>A0A2X2END4_PSELU</name>
<dbReference type="EMBL" id="UAUF01000012">
    <property type="protein sequence ID" value="SPZ08130.1"/>
    <property type="molecule type" value="Genomic_DNA"/>
</dbReference>
<dbReference type="EMBL" id="JADMCD010000018">
    <property type="protein sequence ID" value="MBF8643529.1"/>
    <property type="molecule type" value="Genomic_DNA"/>
</dbReference>
<sequence length="148" mass="16361">MHTTMLSHQSLFRAGSESNGCTVAERTSSDFLINGESLLHAIVKADGGHDDFMGCFVKGFNAQNETTARKLKLLTEPKNRVLLYICPECGDIGCGAYSAQIVKTDSGYIWENFAYENGYEEPRIIENIGPFLFEPRAYEAAIDRAAVL</sequence>
<dbReference type="AlphaFoldDB" id="A0A2X2END4"/>
<accession>A0A2X2END4</accession>
<gene>
    <name evidence="1" type="ORF">IRZ65_22970</name>
    <name evidence="2" type="ORF">NCTC11842_02622</name>
</gene>
<evidence type="ECO:0000313" key="1">
    <source>
        <dbReference type="EMBL" id="MBF8643529.1"/>
    </source>
</evidence>
<evidence type="ECO:0000313" key="3">
    <source>
        <dbReference type="Proteomes" id="UP000250443"/>
    </source>
</evidence>
<keyword evidence="4" id="KW-1185">Reference proteome</keyword>
<reference evidence="1 4" key="2">
    <citation type="submission" date="2020-10" db="EMBL/GenBank/DDBJ databases">
        <title>Genome sequences of Pseudomonas isolates.</title>
        <authorList>
            <person name="Wessels L."/>
            <person name="Reich F."/>
            <person name="Hammerl J."/>
        </authorList>
    </citation>
    <scope>NUCLEOTIDE SEQUENCE [LARGE SCALE GENOMIC DNA]</scope>
    <source>
        <strain evidence="1 4">20-MO00624-0</strain>
    </source>
</reference>
<evidence type="ECO:0000313" key="4">
    <source>
        <dbReference type="Proteomes" id="UP000626180"/>
    </source>
</evidence>
<dbReference type="Proteomes" id="UP000250443">
    <property type="component" value="Unassembled WGS sequence"/>
</dbReference>
<evidence type="ECO:0000313" key="2">
    <source>
        <dbReference type="EMBL" id="SPZ08130.1"/>
    </source>
</evidence>
<organism evidence="2 3">
    <name type="scientific">Pseudomonas luteola</name>
    <dbReference type="NCBI Taxonomy" id="47886"/>
    <lineage>
        <taxon>Bacteria</taxon>
        <taxon>Pseudomonadati</taxon>
        <taxon>Pseudomonadota</taxon>
        <taxon>Gammaproteobacteria</taxon>
        <taxon>Pseudomonadales</taxon>
        <taxon>Pseudomonadaceae</taxon>
        <taxon>Pseudomonas</taxon>
    </lineage>
</organism>
<dbReference type="RefSeq" id="WP_073450842.1">
    <property type="nucleotide sequence ID" value="NZ_CP069262.1"/>
</dbReference>
<dbReference type="Proteomes" id="UP000626180">
    <property type="component" value="Unassembled WGS sequence"/>
</dbReference>
<proteinExistence type="predicted"/>